<feature type="region of interest" description="Disordered" evidence="1">
    <location>
        <begin position="201"/>
        <end position="275"/>
    </location>
</feature>
<sequence length="699" mass="78538">MYSSLRMKAIFASSLILVCFAGVLPSTNDGKLLHSGQEYDQRLRPELNNPIVHTVPQHNIRQSGAHHVSNELQHNFQPTSDAPLKSTLTGADNSQPAQLHGGSFQSSREYVNFQSSDGAGSEILQRETKTNLPVVNLHSAAIPEVQSDDIPLQRTLPPVPINSMNSADEPLLSVNQHTVYTINDAPGHDVLLNHDNQRVLSSSPHASTVVSRNPGQELEPPSHFPESNVKPNSNGYERSPTEGQPVSTGRQGSHQSPPLTASVNENKESFDKRRPYLNEHDVAPDMFNEMRHRHDFAERTHGSPRKSRSDIPHEFQLDDLLFMPSENTNQQGNFSPDKNGNDFVSLTVIVAPGIKECLFYSPIADFVIDYQVLRGGVLDLGVFVKDPEGEPIAVRPPSPDATISIKVPSYFHFLPYAICLDNRKASYAEKHVSVTIDLDINWDNPSPQERAALEILQKRSFSSSQIEAMDATYMENWKAVIIQLEVLFGRLRRIEHLQQKTDNFASIDNALMESNLSRVTNGSLIQILIMLSVAGVQVLLIRALFDPNSKLYRFWFDGSRMSQTSKTDDDEEKRWKIASEAGEKFSALYYRAFDKPDRPDLPGFFMDNVVLLWNGNRVEGRQPVLEFLNKLPRSATTLHSLSAQPVHKSLSGERLLVLVNAFGTSRFHKHPPHQFSETFFLTQEDKLWRVQSVTFRFIG</sequence>
<dbReference type="EMBL" id="JTDF01021390">
    <property type="protein sequence ID" value="KAF8561899.1"/>
    <property type="molecule type" value="Genomic_DNA"/>
</dbReference>
<name>A0A8T0D1X9_9TREM</name>
<dbReference type="PROSITE" id="PS50177">
    <property type="entry name" value="NTF2_DOMAIN"/>
    <property type="match status" value="1"/>
</dbReference>
<dbReference type="PANTHER" id="PTHR12612">
    <property type="entry name" value="NUCLEAR TRANSPORT FACTOR 2"/>
    <property type="match status" value="1"/>
</dbReference>
<dbReference type="Proteomes" id="UP000699462">
    <property type="component" value="Unassembled WGS sequence"/>
</dbReference>
<feature type="chain" id="PRO_5035740998" description="NTF2 domain-containing protein" evidence="2">
    <location>
        <begin position="22"/>
        <end position="699"/>
    </location>
</feature>
<dbReference type="GO" id="GO:0006913">
    <property type="term" value="P:nucleocytoplasmic transport"/>
    <property type="evidence" value="ECO:0007669"/>
    <property type="project" value="InterPro"/>
</dbReference>
<evidence type="ECO:0000313" key="5">
    <source>
        <dbReference type="Proteomes" id="UP000699462"/>
    </source>
</evidence>
<feature type="compositionally biased region" description="Polar residues" evidence="1">
    <location>
        <begin position="229"/>
        <end position="264"/>
    </location>
</feature>
<dbReference type="InterPro" id="IPR018222">
    <property type="entry name" value="Nuclear_transport_factor_2_euk"/>
</dbReference>
<feature type="signal peptide" evidence="2">
    <location>
        <begin position="1"/>
        <end position="21"/>
    </location>
</feature>
<evidence type="ECO:0000259" key="3">
    <source>
        <dbReference type="PROSITE" id="PS50177"/>
    </source>
</evidence>
<dbReference type="InterPro" id="IPR045875">
    <property type="entry name" value="NTF2"/>
</dbReference>
<evidence type="ECO:0000313" key="4">
    <source>
        <dbReference type="EMBL" id="KAF8561899.1"/>
    </source>
</evidence>
<feature type="region of interest" description="Disordered" evidence="1">
    <location>
        <begin position="77"/>
        <end position="103"/>
    </location>
</feature>
<feature type="compositionally biased region" description="Polar residues" evidence="1">
    <location>
        <begin position="201"/>
        <end position="214"/>
    </location>
</feature>
<evidence type="ECO:0000256" key="1">
    <source>
        <dbReference type="SAM" id="MobiDB-lite"/>
    </source>
</evidence>
<proteinExistence type="predicted"/>
<dbReference type="InterPro" id="IPR032710">
    <property type="entry name" value="NTF2-like_dom_sf"/>
</dbReference>
<dbReference type="Pfam" id="PF01105">
    <property type="entry name" value="EMP24_GP25L"/>
    <property type="match status" value="1"/>
</dbReference>
<accession>A0A8T0D1X9</accession>
<gene>
    <name evidence="4" type="ORF">P879_06531</name>
</gene>
<reference evidence="4 5" key="1">
    <citation type="submission" date="2019-07" db="EMBL/GenBank/DDBJ databases">
        <title>Annotation for the trematode Paragonimus westermani.</title>
        <authorList>
            <person name="Choi Y.-J."/>
        </authorList>
    </citation>
    <scope>NUCLEOTIDE SEQUENCE [LARGE SCALE GENOMIC DNA]</scope>
    <source>
        <strain evidence="4">180907_Pwestermani</strain>
    </source>
</reference>
<dbReference type="InterPro" id="IPR009038">
    <property type="entry name" value="GOLD_dom"/>
</dbReference>
<dbReference type="Gene3D" id="3.10.450.50">
    <property type="match status" value="1"/>
</dbReference>
<comment type="caution">
    <text evidence="4">The sequence shown here is derived from an EMBL/GenBank/DDBJ whole genome shotgun (WGS) entry which is preliminary data.</text>
</comment>
<dbReference type="OrthoDB" id="5976732at2759"/>
<dbReference type="SMART" id="SM01190">
    <property type="entry name" value="EMP24_GP25L"/>
    <property type="match status" value="1"/>
</dbReference>
<dbReference type="AlphaFoldDB" id="A0A8T0D1X9"/>
<keyword evidence="2" id="KW-0732">Signal</keyword>
<evidence type="ECO:0000256" key="2">
    <source>
        <dbReference type="SAM" id="SignalP"/>
    </source>
</evidence>
<feature type="compositionally biased region" description="Basic and acidic residues" evidence="1">
    <location>
        <begin position="265"/>
        <end position="275"/>
    </location>
</feature>
<organism evidence="4 5">
    <name type="scientific">Paragonimus westermani</name>
    <dbReference type="NCBI Taxonomy" id="34504"/>
    <lineage>
        <taxon>Eukaryota</taxon>
        <taxon>Metazoa</taxon>
        <taxon>Spiralia</taxon>
        <taxon>Lophotrochozoa</taxon>
        <taxon>Platyhelminthes</taxon>
        <taxon>Trematoda</taxon>
        <taxon>Digenea</taxon>
        <taxon>Plagiorchiida</taxon>
        <taxon>Troglotremata</taxon>
        <taxon>Troglotrematidae</taxon>
        <taxon>Paragonimus</taxon>
    </lineage>
</organism>
<protein>
    <recommendedName>
        <fullName evidence="3">NTF2 domain-containing protein</fullName>
    </recommendedName>
</protein>
<dbReference type="SUPFAM" id="SSF54427">
    <property type="entry name" value="NTF2-like"/>
    <property type="match status" value="1"/>
</dbReference>
<keyword evidence="5" id="KW-1185">Reference proteome</keyword>
<feature type="domain" description="NTF2" evidence="3">
    <location>
        <begin position="581"/>
        <end position="697"/>
    </location>
</feature>